<dbReference type="AlphaFoldDB" id="A0A369IEU9"/>
<proteinExistence type="predicted"/>
<evidence type="ECO:0000313" key="1">
    <source>
        <dbReference type="EMBL" id="RDB05764.1"/>
    </source>
</evidence>
<dbReference type="Proteomes" id="UP000253141">
    <property type="component" value="Unassembled WGS sequence"/>
</dbReference>
<gene>
    <name evidence="1" type="ORF">DVG78_12300</name>
</gene>
<dbReference type="OrthoDB" id="966072at2"/>
<name>A0A369IEU9_9BACT</name>
<keyword evidence="2" id="KW-1185">Reference proteome</keyword>
<sequence length="309" mass="32708">MKKTTISYLLILSSVTFMTFGQSITVSPSILSLQSTGVGDVGISAYRANNGELPVTSGRVLFFIHARGEAGATPNIPNARIIIAAEENFTATSRATGISFDITKPNTNIFQRAMRLSSKGFLAIGNLTPNAPLQFENSISNRKIVMVEQADNDHEFTGFGVGGGIRYQIPNTAEAHVFYAGASASNSNELMRIQGNGNVGIGTMSPTDAKLHIASVDNALHVEGGIKVSGSSPAALRLEANTNVFSMPIPTTSANAQTDLIFVTRATGIAGGTSTSYYAQWTGSDWEIRREDNGTITGGTNINVLVIKQ</sequence>
<comment type="caution">
    <text evidence="1">The sequence shown here is derived from an EMBL/GenBank/DDBJ whole genome shotgun (WGS) entry which is preliminary data.</text>
</comment>
<accession>A0A369IEU9</accession>
<protein>
    <submittedName>
        <fullName evidence="1">Uncharacterized protein</fullName>
    </submittedName>
</protein>
<dbReference type="EMBL" id="QPIW01000008">
    <property type="protein sequence ID" value="RDB05764.1"/>
    <property type="molecule type" value="Genomic_DNA"/>
</dbReference>
<organism evidence="1 2">
    <name type="scientific">Runella aurantiaca</name>
    <dbReference type="NCBI Taxonomy" id="2282308"/>
    <lineage>
        <taxon>Bacteria</taxon>
        <taxon>Pseudomonadati</taxon>
        <taxon>Bacteroidota</taxon>
        <taxon>Cytophagia</taxon>
        <taxon>Cytophagales</taxon>
        <taxon>Spirosomataceae</taxon>
        <taxon>Runella</taxon>
    </lineage>
</organism>
<dbReference type="RefSeq" id="WP_114461368.1">
    <property type="nucleotide sequence ID" value="NZ_QPIW01000008.1"/>
</dbReference>
<reference evidence="1 2" key="1">
    <citation type="submission" date="2018-07" db="EMBL/GenBank/DDBJ databases">
        <title>Genome analysis of Runella aurantiaca.</title>
        <authorList>
            <person name="Yang X."/>
        </authorList>
    </citation>
    <scope>NUCLEOTIDE SEQUENCE [LARGE SCALE GENOMIC DNA]</scope>
    <source>
        <strain evidence="1 2">YX9</strain>
    </source>
</reference>
<evidence type="ECO:0000313" key="2">
    <source>
        <dbReference type="Proteomes" id="UP000253141"/>
    </source>
</evidence>